<dbReference type="InterPro" id="IPR040181">
    <property type="entry name" value="PKHG5/7"/>
</dbReference>
<reference evidence="4" key="1">
    <citation type="submission" date="2014-01" db="EMBL/GenBank/DDBJ databases">
        <title>The Genome Sequence of Anopheles melas CM1001059_A (V2).</title>
        <authorList>
            <consortium name="The Broad Institute Genomics Platform"/>
            <person name="Neafsey D.E."/>
            <person name="Besansky N."/>
            <person name="Howell P."/>
            <person name="Walton C."/>
            <person name="Young S.K."/>
            <person name="Zeng Q."/>
            <person name="Gargeya S."/>
            <person name="Fitzgerald M."/>
            <person name="Haas B."/>
            <person name="Abouelleil A."/>
            <person name="Allen A.W."/>
            <person name="Alvarado L."/>
            <person name="Arachchi H.M."/>
            <person name="Berlin A.M."/>
            <person name="Chapman S.B."/>
            <person name="Gainer-Dewar J."/>
            <person name="Goldberg J."/>
            <person name="Griggs A."/>
            <person name="Gujja S."/>
            <person name="Hansen M."/>
            <person name="Howarth C."/>
            <person name="Imamovic A."/>
            <person name="Ireland A."/>
            <person name="Larimer J."/>
            <person name="McCowan C."/>
            <person name="Murphy C."/>
            <person name="Pearson M."/>
            <person name="Poon T.W."/>
            <person name="Priest M."/>
            <person name="Roberts A."/>
            <person name="Saif S."/>
            <person name="Shea T."/>
            <person name="Sisk P."/>
            <person name="Sykes S."/>
            <person name="Wortman J."/>
            <person name="Nusbaum C."/>
            <person name="Birren B."/>
        </authorList>
    </citation>
    <scope>NUCLEOTIDE SEQUENCE [LARGE SCALE GENOMIC DNA]</scope>
    <source>
        <strain evidence="4">CM1001059</strain>
    </source>
</reference>
<evidence type="ECO:0000313" key="3">
    <source>
        <dbReference type="EnsemblMetazoa" id="AMEC000456-PA"/>
    </source>
</evidence>
<accession>A0A182TDP2</accession>
<protein>
    <recommendedName>
        <fullName evidence="2">DH domain-containing protein</fullName>
    </recommendedName>
</protein>
<dbReference type="Proteomes" id="UP000075902">
    <property type="component" value="Unassembled WGS sequence"/>
</dbReference>
<dbReference type="GO" id="GO:0043542">
    <property type="term" value="P:endothelial cell migration"/>
    <property type="evidence" value="ECO:0007669"/>
    <property type="project" value="TreeGrafter"/>
</dbReference>
<name>A0A182TDP2_9DIPT</name>
<dbReference type="EnsemblMetazoa" id="AMEC000456-RA">
    <property type="protein sequence ID" value="AMEC000456-PA"/>
    <property type="gene ID" value="AMEC000456"/>
</dbReference>
<organism evidence="3 4">
    <name type="scientific">Anopheles melas</name>
    <dbReference type="NCBI Taxonomy" id="34690"/>
    <lineage>
        <taxon>Eukaryota</taxon>
        <taxon>Metazoa</taxon>
        <taxon>Ecdysozoa</taxon>
        <taxon>Arthropoda</taxon>
        <taxon>Hexapoda</taxon>
        <taxon>Insecta</taxon>
        <taxon>Pterygota</taxon>
        <taxon>Neoptera</taxon>
        <taxon>Endopterygota</taxon>
        <taxon>Diptera</taxon>
        <taxon>Nematocera</taxon>
        <taxon>Culicoidea</taxon>
        <taxon>Culicidae</taxon>
        <taxon>Anophelinae</taxon>
        <taxon>Anopheles</taxon>
    </lineage>
</organism>
<sequence length="452" mass="50606">LFLACLEDIQSQNILTDVDQNKLFSNIRDIWEANLCFWTLYLHPMVKHSQRTKDPMSIYYFQRGFVDFATIFTPYTKYCAEQSTCQFYCKEMYHNNALFMTYCAWCESQKMCNRLRLADILVRPMQRLTKYGLLLAAIKKHINDEAEGEAIDAMIHSVEEFVAGVNSHLTTRQESERLKGINARIDCYEVVDSNNETLDRLVKQHSIMFDLCQPMRGIDHGRKVFVEGDLKYKDGTGKIVRQPYMTDRLMVQLKDQAIYCCYKTNSLSSDEGAGVVNAVTGSGLVMMHSKYGAVSSRKPKNTVCTMQTKSSNSLTVQPYSGLGQSMPNLNLNSIQTRATLRRGFAFSTSIKNPPLIKTRNVSSQQSFALSQQQSFNSASLAQHQQCLPSPSNTSHGAPNNSGTNSAIEGCAVASGLTLSSANVSFFKRKNSFQSVPNNSATSSVDQSLPNET</sequence>
<dbReference type="AlphaFoldDB" id="A0A182TDP2"/>
<dbReference type="PANTHER" id="PTHR13217:SF11">
    <property type="entry name" value="PLECKSTRIN HOMOLOGY DOMAIN-CONTAINING FAMILY G MEMBER 5"/>
    <property type="match status" value="1"/>
</dbReference>
<dbReference type="GO" id="GO:0030139">
    <property type="term" value="C:endocytic vesicle"/>
    <property type="evidence" value="ECO:0007669"/>
    <property type="project" value="TreeGrafter"/>
</dbReference>
<dbReference type="Gene3D" id="1.20.900.10">
    <property type="entry name" value="Dbl homology (DH) domain"/>
    <property type="match status" value="1"/>
</dbReference>
<dbReference type="STRING" id="34690.A0A182TDP2"/>
<dbReference type="GO" id="GO:0030424">
    <property type="term" value="C:axon"/>
    <property type="evidence" value="ECO:0007669"/>
    <property type="project" value="TreeGrafter"/>
</dbReference>
<dbReference type="Pfam" id="PF00621">
    <property type="entry name" value="RhoGEF"/>
    <property type="match status" value="1"/>
</dbReference>
<dbReference type="PANTHER" id="PTHR13217">
    <property type="entry name" value="PLECKSTRIN HOMOLOGY DOMAIN-CONTAINING FAMILY G MEMBER 7"/>
    <property type="match status" value="1"/>
</dbReference>
<dbReference type="GO" id="GO:0007266">
    <property type="term" value="P:Rho protein signal transduction"/>
    <property type="evidence" value="ECO:0007669"/>
    <property type="project" value="TreeGrafter"/>
</dbReference>
<feature type="region of interest" description="Disordered" evidence="1">
    <location>
        <begin position="433"/>
        <end position="452"/>
    </location>
</feature>
<dbReference type="VEuPathDB" id="VectorBase:AMEC000456"/>
<feature type="region of interest" description="Disordered" evidence="1">
    <location>
        <begin position="380"/>
        <end position="402"/>
    </location>
</feature>
<dbReference type="InterPro" id="IPR000219">
    <property type="entry name" value="DH_dom"/>
</dbReference>
<feature type="compositionally biased region" description="Polar residues" evidence="1">
    <location>
        <begin position="383"/>
        <end position="402"/>
    </location>
</feature>
<evidence type="ECO:0000259" key="2">
    <source>
        <dbReference type="PROSITE" id="PS50010"/>
    </source>
</evidence>
<proteinExistence type="predicted"/>
<dbReference type="InterPro" id="IPR035899">
    <property type="entry name" value="DBL_dom_sf"/>
</dbReference>
<evidence type="ECO:0000313" key="4">
    <source>
        <dbReference type="Proteomes" id="UP000075902"/>
    </source>
</evidence>
<dbReference type="SMART" id="SM00325">
    <property type="entry name" value="RhoGEF"/>
    <property type="match status" value="1"/>
</dbReference>
<dbReference type="SUPFAM" id="SSF48065">
    <property type="entry name" value="DBL homology domain (DH-domain)"/>
    <property type="match status" value="1"/>
</dbReference>
<reference evidence="3" key="2">
    <citation type="submission" date="2020-05" db="UniProtKB">
        <authorList>
            <consortium name="EnsemblMetazoa"/>
        </authorList>
    </citation>
    <scope>IDENTIFICATION</scope>
    <source>
        <strain evidence="3">CM1001059</strain>
    </source>
</reference>
<keyword evidence="4" id="KW-1185">Reference proteome</keyword>
<dbReference type="GO" id="GO:0005886">
    <property type="term" value="C:plasma membrane"/>
    <property type="evidence" value="ECO:0007669"/>
    <property type="project" value="TreeGrafter"/>
</dbReference>
<dbReference type="PROSITE" id="PS50010">
    <property type="entry name" value="DH_2"/>
    <property type="match status" value="1"/>
</dbReference>
<feature type="domain" description="DH" evidence="2">
    <location>
        <begin position="1"/>
        <end position="168"/>
    </location>
</feature>
<dbReference type="GO" id="GO:0005085">
    <property type="term" value="F:guanyl-nucleotide exchange factor activity"/>
    <property type="evidence" value="ECO:0007669"/>
    <property type="project" value="InterPro"/>
</dbReference>
<evidence type="ECO:0000256" key="1">
    <source>
        <dbReference type="SAM" id="MobiDB-lite"/>
    </source>
</evidence>